<dbReference type="InterPro" id="IPR050832">
    <property type="entry name" value="Bact_Acetyltransf"/>
</dbReference>
<feature type="domain" description="N-acetyltransferase" evidence="3">
    <location>
        <begin position="4"/>
        <end position="163"/>
    </location>
</feature>
<accession>A0A177LY25</accession>
<evidence type="ECO:0000256" key="1">
    <source>
        <dbReference type="ARBA" id="ARBA00022679"/>
    </source>
</evidence>
<dbReference type="InterPro" id="IPR016181">
    <property type="entry name" value="Acyl_CoA_acyltransferase"/>
</dbReference>
<dbReference type="Gene3D" id="3.40.630.30">
    <property type="match status" value="1"/>
</dbReference>
<dbReference type="AlphaFoldDB" id="A0A177LY25"/>
<keyword evidence="2" id="KW-0012">Acyltransferase</keyword>
<comment type="caution">
    <text evidence="4">The sequence shown here is derived from an EMBL/GenBank/DDBJ whole genome shotgun (WGS) entry which is preliminary data.</text>
</comment>
<evidence type="ECO:0000313" key="4">
    <source>
        <dbReference type="EMBL" id="OAH97829.1"/>
    </source>
</evidence>
<dbReference type="SUPFAM" id="SSF55729">
    <property type="entry name" value="Acyl-CoA N-acyltransferases (Nat)"/>
    <property type="match status" value="1"/>
</dbReference>
<sequence>MLELTFSRAEPADAEQLAALINSAYRGESSRQGWTTEADLLDGRRTEAADILDLIAGTESMILQCRRQNDLLGSVHLQKLDQQVQIGMLAVVPAMQGLGIGKRLLAAAEAEAKQAWLVKHFVMAVIPCRTELMAFYERRGYQRTGTIKAFPVNPALWQPKVAGLCLELLEKYV</sequence>
<name>A0A177LY25_METMH</name>
<dbReference type="Proteomes" id="UP000077763">
    <property type="component" value="Unassembled WGS sequence"/>
</dbReference>
<evidence type="ECO:0000256" key="2">
    <source>
        <dbReference type="ARBA" id="ARBA00023315"/>
    </source>
</evidence>
<evidence type="ECO:0000259" key="3">
    <source>
        <dbReference type="PROSITE" id="PS51186"/>
    </source>
</evidence>
<reference evidence="4 5" key="1">
    <citation type="submission" date="2016-03" db="EMBL/GenBank/DDBJ databases">
        <authorList>
            <person name="Ploux O."/>
        </authorList>
    </citation>
    <scope>NUCLEOTIDE SEQUENCE [LARGE SCALE GENOMIC DNA]</scope>
    <source>
        <strain evidence="4 5">R-45371</strain>
    </source>
</reference>
<dbReference type="PANTHER" id="PTHR43877">
    <property type="entry name" value="AMINOALKYLPHOSPHONATE N-ACETYLTRANSFERASE-RELATED-RELATED"/>
    <property type="match status" value="1"/>
</dbReference>
<dbReference type="Pfam" id="PF00583">
    <property type="entry name" value="Acetyltransf_1"/>
    <property type="match status" value="1"/>
</dbReference>
<dbReference type="PROSITE" id="PS51186">
    <property type="entry name" value="GNAT"/>
    <property type="match status" value="1"/>
</dbReference>
<dbReference type="RefSeq" id="WP_064038512.1">
    <property type="nucleotide sequence ID" value="NZ_LUUH01000095.1"/>
</dbReference>
<keyword evidence="1 4" id="KW-0808">Transferase</keyword>
<dbReference type="InterPro" id="IPR000182">
    <property type="entry name" value="GNAT_dom"/>
</dbReference>
<gene>
    <name evidence="4" type="ORF">A1353_22440</name>
</gene>
<dbReference type="GO" id="GO:0016747">
    <property type="term" value="F:acyltransferase activity, transferring groups other than amino-acyl groups"/>
    <property type="evidence" value="ECO:0007669"/>
    <property type="project" value="InterPro"/>
</dbReference>
<evidence type="ECO:0000313" key="5">
    <source>
        <dbReference type="Proteomes" id="UP000077763"/>
    </source>
</evidence>
<dbReference type="EMBL" id="LUUH01000095">
    <property type="protein sequence ID" value="OAH97829.1"/>
    <property type="molecule type" value="Genomic_DNA"/>
</dbReference>
<protein>
    <submittedName>
        <fullName evidence="4">GCN5 family acetyltransferase</fullName>
    </submittedName>
</protein>
<organism evidence="4 5">
    <name type="scientific">Methylomonas methanica</name>
    <dbReference type="NCBI Taxonomy" id="421"/>
    <lineage>
        <taxon>Bacteria</taxon>
        <taxon>Pseudomonadati</taxon>
        <taxon>Pseudomonadota</taxon>
        <taxon>Gammaproteobacteria</taxon>
        <taxon>Methylococcales</taxon>
        <taxon>Methylococcaceae</taxon>
        <taxon>Methylomonas</taxon>
    </lineage>
</organism>
<proteinExistence type="predicted"/>